<keyword evidence="3" id="KW-1003">Cell membrane</keyword>
<evidence type="ECO:0000256" key="3">
    <source>
        <dbReference type="ARBA" id="ARBA00022475"/>
    </source>
</evidence>
<dbReference type="EMBL" id="QMFB01000001">
    <property type="protein sequence ID" value="RAV22882.1"/>
    <property type="molecule type" value="Genomic_DNA"/>
</dbReference>
<keyword evidence="2 7" id="KW-0813">Transport</keyword>
<dbReference type="Gene3D" id="1.10.3720.10">
    <property type="entry name" value="MetI-like"/>
    <property type="match status" value="1"/>
</dbReference>
<sequence>MAQPGVNTAGSGGLLRKNKVQKRIFIFFAIGPSFLGYLLFTLYPNILSVYYSLLEWNGISASKFVGLDNYIYMFKDNFVWTSLYHNLILMITVPILTIYISVFLAYLLNNKGYLESAFYKVLFFLPNVLAIVVVALLWRFIYDGEYGMLNAFLKLFGIETNNFYWLGDTRTALWAILPVSIWSGVGLYIIIFMNAMKGIPASLYESAILDGATHMQRLFKITMPLINPVIRVSALFLVLGAFKGFELILIMTNGGPSGSTEVIGSYMFNMAFGKNSHNYGYASAIGMFLFVIMVVAKMIIDKFSKRDEIEF</sequence>
<keyword evidence="6 7" id="KW-0472">Membrane</keyword>
<dbReference type="AlphaFoldDB" id="A0A329MTF6"/>
<comment type="caution">
    <text evidence="9">The sequence shown here is derived from an EMBL/GenBank/DDBJ whole genome shotgun (WGS) entry which is preliminary data.</text>
</comment>
<evidence type="ECO:0000313" key="10">
    <source>
        <dbReference type="Proteomes" id="UP000250369"/>
    </source>
</evidence>
<feature type="transmembrane region" description="Helical" evidence="7">
    <location>
        <begin position="225"/>
        <end position="242"/>
    </location>
</feature>
<evidence type="ECO:0000256" key="1">
    <source>
        <dbReference type="ARBA" id="ARBA00004651"/>
    </source>
</evidence>
<dbReference type="PROSITE" id="PS50928">
    <property type="entry name" value="ABC_TM1"/>
    <property type="match status" value="1"/>
</dbReference>
<dbReference type="InterPro" id="IPR051393">
    <property type="entry name" value="ABC_transporter_permease"/>
</dbReference>
<feature type="transmembrane region" description="Helical" evidence="7">
    <location>
        <begin position="83"/>
        <end position="109"/>
    </location>
</feature>
<gene>
    <name evidence="9" type="ORF">DQG23_01350</name>
</gene>
<evidence type="ECO:0000256" key="7">
    <source>
        <dbReference type="RuleBase" id="RU363032"/>
    </source>
</evidence>
<comment type="similarity">
    <text evidence="7">Belongs to the binding-protein-dependent transport system permease family.</text>
</comment>
<name>A0A329MTF6_9BACL</name>
<keyword evidence="5 7" id="KW-1133">Transmembrane helix</keyword>
<evidence type="ECO:0000259" key="8">
    <source>
        <dbReference type="PROSITE" id="PS50928"/>
    </source>
</evidence>
<proteinExistence type="inferred from homology"/>
<evidence type="ECO:0000256" key="4">
    <source>
        <dbReference type="ARBA" id="ARBA00022692"/>
    </source>
</evidence>
<feature type="transmembrane region" description="Helical" evidence="7">
    <location>
        <begin position="172"/>
        <end position="193"/>
    </location>
</feature>
<keyword evidence="10" id="KW-1185">Reference proteome</keyword>
<evidence type="ECO:0000256" key="6">
    <source>
        <dbReference type="ARBA" id="ARBA00023136"/>
    </source>
</evidence>
<dbReference type="OrthoDB" id="152280at2"/>
<feature type="domain" description="ABC transmembrane type-1" evidence="8">
    <location>
        <begin position="83"/>
        <end position="300"/>
    </location>
</feature>
<evidence type="ECO:0000256" key="2">
    <source>
        <dbReference type="ARBA" id="ARBA00022448"/>
    </source>
</evidence>
<reference evidence="9 10" key="1">
    <citation type="journal article" date="2009" name="Int. J. Syst. Evol. Microbiol.">
        <title>Paenibacillus contaminans sp. nov., isolated from a contaminated laboratory plate.</title>
        <authorList>
            <person name="Chou J.H."/>
            <person name="Lee J.H."/>
            <person name="Lin M.C."/>
            <person name="Chang P.S."/>
            <person name="Arun A.B."/>
            <person name="Young C.C."/>
            <person name="Chen W.M."/>
        </authorList>
    </citation>
    <scope>NUCLEOTIDE SEQUENCE [LARGE SCALE GENOMIC DNA]</scope>
    <source>
        <strain evidence="9 10">CKOBP-6</strain>
    </source>
</reference>
<dbReference type="PANTHER" id="PTHR30193">
    <property type="entry name" value="ABC TRANSPORTER PERMEASE PROTEIN"/>
    <property type="match status" value="1"/>
</dbReference>
<dbReference type="InterPro" id="IPR035906">
    <property type="entry name" value="MetI-like_sf"/>
</dbReference>
<dbReference type="Proteomes" id="UP000250369">
    <property type="component" value="Unassembled WGS sequence"/>
</dbReference>
<dbReference type="GO" id="GO:0055085">
    <property type="term" value="P:transmembrane transport"/>
    <property type="evidence" value="ECO:0007669"/>
    <property type="project" value="InterPro"/>
</dbReference>
<feature type="transmembrane region" description="Helical" evidence="7">
    <location>
        <begin position="121"/>
        <end position="141"/>
    </location>
</feature>
<evidence type="ECO:0000313" key="9">
    <source>
        <dbReference type="EMBL" id="RAV22882.1"/>
    </source>
</evidence>
<organism evidence="9 10">
    <name type="scientific">Paenibacillus contaminans</name>
    <dbReference type="NCBI Taxonomy" id="450362"/>
    <lineage>
        <taxon>Bacteria</taxon>
        <taxon>Bacillati</taxon>
        <taxon>Bacillota</taxon>
        <taxon>Bacilli</taxon>
        <taxon>Bacillales</taxon>
        <taxon>Paenibacillaceae</taxon>
        <taxon>Paenibacillus</taxon>
    </lineage>
</organism>
<dbReference type="Pfam" id="PF00528">
    <property type="entry name" value="BPD_transp_1"/>
    <property type="match status" value="1"/>
</dbReference>
<dbReference type="GO" id="GO:0005886">
    <property type="term" value="C:plasma membrane"/>
    <property type="evidence" value="ECO:0007669"/>
    <property type="project" value="UniProtKB-SubCell"/>
</dbReference>
<dbReference type="CDD" id="cd06261">
    <property type="entry name" value="TM_PBP2"/>
    <property type="match status" value="1"/>
</dbReference>
<dbReference type="PANTHER" id="PTHR30193:SF41">
    <property type="entry name" value="DIACETYLCHITOBIOSE UPTAKE SYSTEM PERMEASE PROTEIN NGCF"/>
    <property type="match status" value="1"/>
</dbReference>
<accession>A0A329MTF6</accession>
<protein>
    <submittedName>
        <fullName evidence="9">Sugar ABC transporter permease</fullName>
    </submittedName>
</protein>
<feature type="transmembrane region" description="Helical" evidence="7">
    <location>
        <begin position="279"/>
        <end position="300"/>
    </location>
</feature>
<keyword evidence="4 7" id="KW-0812">Transmembrane</keyword>
<evidence type="ECO:0000256" key="5">
    <source>
        <dbReference type="ARBA" id="ARBA00022989"/>
    </source>
</evidence>
<dbReference type="SUPFAM" id="SSF161098">
    <property type="entry name" value="MetI-like"/>
    <property type="match status" value="1"/>
</dbReference>
<feature type="transmembrane region" description="Helical" evidence="7">
    <location>
        <begin position="24"/>
        <end position="43"/>
    </location>
</feature>
<dbReference type="InterPro" id="IPR000515">
    <property type="entry name" value="MetI-like"/>
</dbReference>
<comment type="subcellular location">
    <subcellularLocation>
        <location evidence="1 7">Cell membrane</location>
        <topology evidence="1 7">Multi-pass membrane protein</topology>
    </subcellularLocation>
</comment>
<dbReference type="RefSeq" id="WP_113028991.1">
    <property type="nucleotide sequence ID" value="NZ_QMFB01000001.1"/>
</dbReference>